<organism evidence="2 3">
    <name type="scientific">Mesobaculum littorinae</name>
    <dbReference type="NCBI Taxonomy" id="2486419"/>
    <lineage>
        <taxon>Bacteria</taxon>
        <taxon>Pseudomonadati</taxon>
        <taxon>Pseudomonadota</taxon>
        <taxon>Alphaproteobacteria</taxon>
        <taxon>Rhodobacterales</taxon>
        <taxon>Roseobacteraceae</taxon>
        <taxon>Mesobaculum</taxon>
    </lineage>
</organism>
<evidence type="ECO:0000256" key="1">
    <source>
        <dbReference type="SAM" id="SignalP"/>
    </source>
</evidence>
<keyword evidence="3" id="KW-1185">Reference proteome</keyword>
<feature type="chain" id="PRO_5019582684" evidence="1">
    <location>
        <begin position="21"/>
        <end position="110"/>
    </location>
</feature>
<evidence type="ECO:0000313" key="2">
    <source>
        <dbReference type="EMBL" id="RVV98886.1"/>
    </source>
</evidence>
<accession>A0A438AJR9</accession>
<proteinExistence type="predicted"/>
<sequence>MILRPALVLVAMALANPAGACATASTGAKCASVGDGTGLGGGAGKWLKAPERVVEHDVGGTLPRGEFNVVLNTAYHGLPPATADWLWYSVGYDYLRVDRRTMEILERRPR</sequence>
<dbReference type="AlphaFoldDB" id="A0A438AJR9"/>
<reference evidence="2 3" key="1">
    <citation type="submission" date="2018-11" db="EMBL/GenBank/DDBJ databases">
        <title>Mesobaculum littorinae gen. nov., sp. nov., isolated from Littorina scabra that represents a novel genus of the order Rhodobacteraceae.</title>
        <authorList>
            <person name="Li F."/>
        </authorList>
    </citation>
    <scope>NUCLEOTIDE SEQUENCE [LARGE SCALE GENOMIC DNA]</scope>
    <source>
        <strain evidence="2 3">M0103</strain>
    </source>
</reference>
<gene>
    <name evidence="2" type="ORF">EKE94_08325</name>
</gene>
<keyword evidence="1" id="KW-0732">Signal</keyword>
<dbReference type="Proteomes" id="UP000285908">
    <property type="component" value="Unassembled WGS sequence"/>
</dbReference>
<dbReference type="RefSeq" id="WP_127906120.1">
    <property type="nucleotide sequence ID" value="NZ_RQXX01000002.1"/>
</dbReference>
<feature type="signal peptide" evidence="1">
    <location>
        <begin position="1"/>
        <end position="20"/>
    </location>
</feature>
<name>A0A438AJR9_9RHOB</name>
<dbReference type="EMBL" id="RQXX01000002">
    <property type="protein sequence ID" value="RVV98886.1"/>
    <property type="molecule type" value="Genomic_DNA"/>
</dbReference>
<evidence type="ECO:0000313" key="3">
    <source>
        <dbReference type="Proteomes" id="UP000285908"/>
    </source>
</evidence>
<comment type="caution">
    <text evidence="2">The sequence shown here is derived from an EMBL/GenBank/DDBJ whole genome shotgun (WGS) entry which is preliminary data.</text>
</comment>
<protein>
    <submittedName>
        <fullName evidence="2">Uncharacterized protein</fullName>
    </submittedName>
</protein>
<dbReference type="OrthoDB" id="7652095at2"/>